<evidence type="ECO:0000313" key="3">
    <source>
        <dbReference type="Proteomes" id="UP001235712"/>
    </source>
</evidence>
<organism evidence="2 3">
    <name type="scientific">Kineosporia succinea</name>
    <dbReference type="NCBI Taxonomy" id="84632"/>
    <lineage>
        <taxon>Bacteria</taxon>
        <taxon>Bacillati</taxon>
        <taxon>Actinomycetota</taxon>
        <taxon>Actinomycetes</taxon>
        <taxon>Kineosporiales</taxon>
        <taxon>Kineosporiaceae</taxon>
        <taxon>Kineosporia</taxon>
    </lineage>
</organism>
<sequence>MRGTYTRRNFLAMGGGLGLAGLLSACGSPVVTSLTGGQPSTADVIFWHLFGGGDGENLGTMVENVQKATGHSVEATLLSWGNPYYTKLALAASSQRPPDVAITHLSRLPTLAQAGLLTPYSDTGLAQLGVTQDKFTPAAWEKATIDGQTWAMPLDTHPFVLYYNENAAKKAGLLNEAGDNLADLSGPDRFVEALTEMKKVTGKYGATMPTITDPSTVWRWFYTVYSGLTGPVVSDSGTRVTVDDDAMNETFAFVQKLTTELGLMPASATPTLAQQHFSNGDAGFLLDGVWNLPLYTGVKTADGSELKFNMVPIPALLGSDPVAYADSHALVIPKAGGRSAERAGYAEQFIQGLLDDSTIWTGGGHVPAWLPVQESAEFKQLSPQKNYVDAAFNAVYDPVGWYTGAGSDFQNQMGGVISTVLTGATKPESGTAQIKTALRNFASTNAPVS</sequence>
<keyword evidence="3" id="KW-1185">Reference proteome</keyword>
<keyword evidence="1" id="KW-0732">Signal</keyword>
<dbReference type="Pfam" id="PF01547">
    <property type="entry name" value="SBP_bac_1"/>
    <property type="match status" value="1"/>
</dbReference>
<proteinExistence type="predicted"/>
<keyword evidence="2" id="KW-0813">Transport</keyword>
<dbReference type="PANTHER" id="PTHR43649">
    <property type="entry name" value="ARABINOSE-BINDING PROTEIN-RELATED"/>
    <property type="match status" value="1"/>
</dbReference>
<dbReference type="InterPro" id="IPR050490">
    <property type="entry name" value="Bact_solute-bd_prot1"/>
</dbReference>
<dbReference type="EMBL" id="JAUSQZ010000001">
    <property type="protein sequence ID" value="MDP9825324.1"/>
    <property type="molecule type" value="Genomic_DNA"/>
</dbReference>
<accession>A0ABT9NY19</accession>
<feature type="signal peptide" evidence="1">
    <location>
        <begin position="1"/>
        <end position="25"/>
    </location>
</feature>
<dbReference type="PROSITE" id="PS51257">
    <property type="entry name" value="PROKAR_LIPOPROTEIN"/>
    <property type="match status" value="1"/>
</dbReference>
<dbReference type="PROSITE" id="PS51318">
    <property type="entry name" value="TAT"/>
    <property type="match status" value="1"/>
</dbReference>
<dbReference type="PANTHER" id="PTHR43649:SF14">
    <property type="entry name" value="BLR3389 PROTEIN"/>
    <property type="match status" value="1"/>
</dbReference>
<evidence type="ECO:0000256" key="1">
    <source>
        <dbReference type="SAM" id="SignalP"/>
    </source>
</evidence>
<dbReference type="Gene3D" id="3.40.190.10">
    <property type="entry name" value="Periplasmic binding protein-like II"/>
    <property type="match status" value="1"/>
</dbReference>
<keyword evidence="2" id="KW-0762">Sugar transport</keyword>
<feature type="chain" id="PRO_5045449265" evidence="1">
    <location>
        <begin position="26"/>
        <end position="449"/>
    </location>
</feature>
<dbReference type="SUPFAM" id="SSF53850">
    <property type="entry name" value="Periplasmic binding protein-like II"/>
    <property type="match status" value="1"/>
</dbReference>
<gene>
    <name evidence="2" type="ORF">J2S57_001073</name>
</gene>
<protein>
    <submittedName>
        <fullName evidence="2">Multiple sugar transport system substrate-binding protein</fullName>
    </submittedName>
</protein>
<dbReference type="Proteomes" id="UP001235712">
    <property type="component" value="Unassembled WGS sequence"/>
</dbReference>
<reference evidence="2 3" key="1">
    <citation type="submission" date="2023-07" db="EMBL/GenBank/DDBJ databases">
        <title>Sequencing the genomes of 1000 actinobacteria strains.</title>
        <authorList>
            <person name="Klenk H.-P."/>
        </authorList>
    </citation>
    <scope>NUCLEOTIDE SEQUENCE [LARGE SCALE GENOMIC DNA]</scope>
    <source>
        <strain evidence="2 3">DSM 44388</strain>
    </source>
</reference>
<dbReference type="RefSeq" id="WP_307238990.1">
    <property type="nucleotide sequence ID" value="NZ_JAUSQZ010000001.1"/>
</dbReference>
<comment type="caution">
    <text evidence="2">The sequence shown here is derived from an EMBL/GenBank/DDBJ whole genome shotgun (WGS) entry which is preliminary data.</text>
</comment>
<dbReference type="InterPro" id="IPR006059">
    <property type="entry name" value="SBP"/>
</dbReference>
<name>A0ABT9NY19_9ACTN</name>
<dbReference type="InterPro" id="IPR006311">
    <property type="entry name" value="TAT_signal"/>
</dbReference>
<evidence type="ECO:0000313" key="2">
    <source>
        <dbReference type="EMBL" id="MDP9825324.1"/>
    </source>
</evidence>